<dbReference type="Pfam" id="PF00578">
    <property type="entry name" value="AhpC-TSA"/>
    <property type="match status" value="1"/>
</dbReference>
<protein>
    <recommendedName>
        <fullName evidence="2">thioredoxin-dependent peroxiredoxin</fullName>
        <ecNumber evidence="2">1.11.1.24</ecNumber>
    </recommendedName>
    <alternativeName>
        <fullName evidence="8">Thioredoxin peroxidase</fullName>
    </alternativeName>
    <alternativeName>
        <fullName evidence="10">Thioredoxin-dependent peroxiredoxin Bcp</fullName>
    </alternativeName>
</protein>
<keyword evidence="6" id="KW-1015">Disulfide bond</keyword>
<dbReference type="PANTHER" id="PTHR42801:SF4">
    <property type="entry name" value="AHPC_TSA FAMILY PROTEIN"/>
    <property type="match status" value="1"/>
</dbReference>
<dbReference type="InterPro" id="IPR013766">
    <property type="entry name" value="Thioredoxin_domain"/>
</dbReference>
<name>A0ABU8VUY2_9BURK</name>
<feature type="domain" description="Thioredoxin" evidence="13">
    <location>
        <begin position="28"/>
        <end position="181"/>
    </location>
</feature>
<feature type="signal peptide" evidence="12">
    <location>
        <begin position="1"/>
        <end position="26"/>
    </location>
</feature>
<evidence type="ECO:0000256" key="6">
    <source>
        <dbReference type="ARBA" id="ARBA00023157"/>
    </source>
</evidence>
<evidence type="ECO:0000256" key="5">
    <source>
        <dbReference type="ARBA" id="ARBA00023002"/>
    </source>
</evidence>
<comment type="catalytic activity">
    <reaction evidence="11">
        <text>a hydroperoxide + [thioredoxin]-dithiol = an alcohol + [thioredoxin]-disulfide + H2O</text>
        <dbReference type="Rhea" id="RHEA:62620"/>
        <dbReference type="Rhea" id="RHEA-COMP:10698"/>
        <dbReference type="Rhea" id="RHEA-COMP:10700"/>
        <dbReference type="ChEBI" id="CHEBI:15377"/>
        <dbReference type="ChEBI" id="CHEBI:29950"/>
        <dbReference type="ChEBI" id="CHEBI:30879"/>
        <dbReference type="ChEBI" id="CHEBI:35924"/>
        <dbReference type="ChEBI" id="CHEBI:50058"/>
        <dbReference type="EC" id="1.11.1.24"/>
    </reaction>
</comment>
<dbReference type="EC" id="1.11.1.24" evidence="2"/>
<evidence type="ECO:0000313" key="14">
    <source>
        <dbReference type="EMBL" id="MEJ8821475.1"/>
    </source>
</evidence>
<keyword evidence="7" id="KW-0676">Redox-active center</keyword>
<dbReference type="EMBL" id="JBBKZV010000002">
    <property type="protein sequence ID" value="MEJ8821475.1"/>
    <property type="molecule type" value="Genomic_DNA"/>
</dbReference>
<gene>
    <name evidence="14" type="ORF">WKW80_05410</name>
</gene>
<evidence type="ECO:0000256" key="12">
    <source>
        <dbReference type="SAM" id="SignalP"/>
    </source>
</evidence>
<dbReference type="InterPro" id="IPR036249">
    <property type="entry name" value="Thioredoxin-like_sf"/>
</dbReference>
<dbReference type="GO" id="GO:0140824">
    <property type="term" value="F:thioredoxin-dependent peroxiredoxin activity"/>
    <property type="evidence" value="ECO:0007669"/>
    <property type="project" value="UniProtKB-EC"/>
</dbReference>
<keyword evidence="15" id="KW-1185">Reference proteome</keyword>
<comment type="similarity">
    <text evidence="9">Belongs to the peroxiredoxin family. BCP/PrxQ subfamily.</text>
</comment>
<dbReference type="SUPFAM" id="SSF52833">
    <property type="entry name" value="Thioredoxin-like"/>
    <property type="match status" value="1"/>
</dbReference>
<keyword evidence="5 14" id="KW-0560">Oxidoreductase</keyword>
<feature type="chain" id="PRO_5046081170" description="thioredoxin-dependent peroxiredoxin" evidence="12">
    <location>
        <begin position="27"/>
        <end position="181"/>
    </location>
</feature>
<evidence type="ECO:0000256" key="8">
    <source>
        <dbReference type="ARBA" id="ARBA00032824"/>
    </source>
</evidence>
<dbReference type="Proteomes" id="UP001363010">
    <property type="component" value="Unassembled WGS sequence"/>
</dbReference>
<dbReference type="PANTHER" id="PTHR42801">
    <property type="entry name" value="THIOREDOXIN-DEPENDENT PEROXIDE REDUCTASE"/>
    <property type="match status" value="1"/>
</dbReference>
<keyword evidence="12" id="KW-0732">Signal</keyword>
<comment type="caution">
    <text evidence="14">The sequence shown here is derived from an EMBL/GenBank/DDBJ whole genome shotgun (WGS) entry which is preliminary data.</text>
</comment>
<evidence type="ECO:0000256" key="2">
    <source>
        <dbReference type="ARBA" id="ARBA00013017"/>
    </source>
</evidence>
<dbReference type="InterPro" id="IPR000866">
    <property type="entry name" value="AhpC/TSA"/>
</dbReference>
<evidence type="ECO:0000313" key="15">
    <source>
        <dbReference type="Proteomes" id="UP001363010"/>
    </source>
</evidence>
<accession>A0ABU8VUY2</accession>
<evidence type="ECO:0000256" key="3">
    <source>
        <dbReference type="ARBA" id="ARBA00022559"/>
    </source>
</evidence>
<dbReference type="PROSITE" id="PS51352">
    <property type="entry name" value="THIOREDOXIN_2"/>
    <property type="match status" value="1"/>
</dbReference>
<proteinExistence type="inferred from homology"/>
<evidence type="ECO:0000256" key="10">
    <source>
        <dbReference type="ARBA" id="ARBA00042639"/>
    </source>
</evidence>
<keyword evidence="3 14" id="KW-0575">Peroxidase</keyword>
<dbReference type="Gene3D" id="3.40.30.10">
    <property type="entry name" value="Glutaredoxin"/>
    <property type="match status" value="1"/>
</dbReference>
<dbReference type="RefSeq" id="WP_340362524.1">
    <property type="nucleotide sequence ID" value="NZ_JBBKZV010000002.1"/>
</dbReference>
<sequence>MTFRFNRLLAWVPMMLAFGSAGPAVAALDVGQKVAPFTTPAALAGKPFTYSLQEALAKGPVVVYFFPAAFSVGCSIEAHAFADAMEQFAALNATVIGVSTDDIETLSKFSNQACQGKFPVASDESKNITKSFDAVMQTRPDYANRISYVIAPNGSVVSYYQSLNPFKHVEKMLDAVKEIKK</sequence>
<comment type="function">
    <text evidence="1">Thiol-specific peroxidase that catalyzes the reduction of hydrogen peroxide and organic hydroperoxides to water and alcohols, respectively. Plays a role in cell protection against oxidative stress by detoxifying peroxides and as sensor of hydrogen peroxide-mediated signaling events.</text>
</comment>
<organism evidence="14 15">
    <name type="scientific">Variovorax humicola</name>
    <dbReference type="NCBI Taxonomy" id="1769758"/>
    <lineage>
        <taxon>Bacteria</taxon>
        <taxon>Pseudomonadati</taxon>
        <taxon>Pseudomonadota</taxon>
        <taxon>Betaproteobacteria</taxon>
        <taxon>Burkholderiales</taxon>
        <taxon>Comamonadaceae</taxon>
        <taxon>Variovorax</taxon>
    </lineage>
</organism>
<dbReference type="CDD" id="cd03017">
    <property type="entry name" value="PRX_BCP"/>
    <property type="match status" value="1"/>
</dbReference>
<evidence type="ECO:0000256" key="4">
    <source>
        <dbReference type="ARBA" id="ARBA00022862"/>
    </source>
</evidence>
<keyword evidence="4" id="KW-0049">Antioxidant</keyword>
<reference evidence="14 15" key="1">
    <citation type="submission" date="2024-03" db="EMBL/GenBank/DDBJ databases">
        <title>Novel species of the genus Variovorax.</title>
        <authorList>
            <person name="Liu Q."/>
            <person name="Xin Y.-H."/>
        </authorList>
    </citation>
    <scope>NUCLEOTIDE SEQUENCE [LARGE SCALE GENOMIC DNA]</scope>
    <source>
        <strain evidence="14 15">KACC 18501</strain>
    </source>
</reference>
<evidence type="ECO:0000259" key="13">
    <source>
        <dbReference type="PROSITE" id="PS51352"/>
    </source>
</evidence>
<evidence type="ECO:0000256" key="7">
    <source>
        <dbReference type="ARBA" id="ARBA00023284"/>
    </source>
</evidence>
<evidence type="ECO:0000256" key="9">
    <source>
        <dbReference type="ARBA" id="ARBA00038489"/>
    </source>
</evidence>
<evidence type="ECO:0000256" key="11">
    <source>
        <dbReference type="ARBA" id="ARBA00049091"/>
    </source>
</evidence>
<evidence type="ECO:0000256" key="1">
    <source>
        <dbReference type="ARBA" id="ARBA00003330"/>
    </source>
</evidence>
<dbReference type="InterPro" id="IPR050924">
    <property type="entry name" value="Peroxiredoxin_BCP/PrxQ"/>
</dbReference>